<gene>
    <name evidence="5" type="ORF">BD289DRAFT_451807</name>
</gene>
<dbReference type="InParanoid" id="A0A2T3ADD5"/>
<evidence type="ECO:0000313" key="5">
    <source>
        <dbReference type="EMBL" id="PSR92326.1"/>
    </source>
</evidence>
<dbReference type="STRING" id="2025994.A0A2T3ADD5"/>
<evidence type="ECO:0000256" key="3">
    <source>
        <dbReference type="ARBA" id="ARBA00043952"/>
    </source>
</evidence>
<name>A0A2T3ADD5_9PEZI</name>
<protein>
    <recommendedName>
        <fullName evidence="7">WD40-repeat-containing domain protein</fullName>
    </recommendedName>
</protein>
<evidence type="ECO:0000313" key="6">
    <source>
        <dbReference type="Proteomes" id="UP000241462"/>
    </source>
</evidence>
<evidence type="ECO:0000256" key="1">
    <source>
        <dbReference type="ARBA" id="ARBA00022574"/>
    </source>
</evidence>
<dbReference type="GO" id="GO:0061685">
    <property type="term" value="F:diphthine methylesterase activity"/>
    <property type="evidence" value="ECO:0007669"/>
    <property type="project" value="TreeGrafter"/>
</dbReference>
<feature type="region of interest" description="Disordered" evidence="4">
    <location>
        <begin position="256"/>
        <end position="287"/>
    </location>
</feature>
<dbReference type="Gene3D" id="2.130.10.10">
    <property type="entry name" value="YVTN repeat-like/Quinoprotein amine dehydrogenase"/>
    <property type="match status" value="1"/>
</dbReference>
<reference evidence="5 6" key="1">
    <citation type="journal article" date="2018" name="Mycol. Prog.">
        <title>Coniella lustricola, a new species from submerged detritus.</title>
        <authorList>
            <person name="Raudabaugh D.B."/>
            <person name="Iturriaga T."/>
            <person name="Carver A."/>
            <person name="Mondo S."/>
            <person name="Pangilinan J."/>
            <person name="Lipzen A."/>
            <person name="He G."/>
            <person name="Amirebrahimi M."/>
            <person name="Grigoriev I.V."/>
            <person name="Miller A.N."/>
        </authorList>
    </citation>
    <scope>NUCLEOTIDE SEQUENCE [LARGE SCALE GENOMIC DNA]</scope>
    <source>
        <strain evidence="5 6">B22-T-1</strain>
    </source>
</reference>
<feature type="compositionally biased region" description="Acidic residues" evidence="4">
    <location>
        <begin position="268"/>
        <end position="281"/>
    </location>
</feature>
<proteinExistence type="predicted"/>
<dbReference type="AlphaFoldDB" id="A0A2T3ADD5"/>
<organism evidence="5 6">
    <name type="scientific">Coniella lustricola</name>
    <dbReference type="NCBI Taxonomy" id="2025994"/>
    <lineage>
        <taxon>Eukaryota</taxon>
        <taxon>Fungi</taxon>
        <taxon>Dikarya</taxon>
        <taxon>Ascomycota</taxon>
        <taxon>Pezizomycotina</taxon>
        <taxon>Sordariomycetes</taxon>
        <taxon>Sordariomycetidae</taxon>
        <taxon>Diaporthales</taxon>
        <taxon>Schizoparmaceae</taxon>
        <taxon>Coniella</taxon>
    </lineage>
</organism>
<evidence type="ECO:0008006" key="7">
    <source>
        <dbReference type="Google" id="ProtNLM"/>
    </source>
</evidence>
<evidence type="ECO:0000256" key="2">
    <source>
        <dbReference type="ARBA" id="ARBA00022737"/>
    </source>
</evidence>
<dbReference type="PANTHER" id="PTHR46042:SF1">
    <property type="entry name" value="DIPHTHINE METHYLTRANSFERASE"/>
    <property type="match status" value="1"/>
</dbReference>
<keyword evidence="2" id="KW-0677">Repeat</keyword>
<dbReference type="PANTHER" id="PTHR46042">
    <property type="entry name" value="DIPHTHINE METHYLTRANSFERASE"/>
    <property type="match status" value="1"/>
</dbReference>
<dbReference type="InterPro" id="IPR015943">
    <property type="entry name" value="WD40/YVTN_repeat-like_dom_sf"/>
</dbReference>
<dbReference type="InterPro" id="IPR052415">
    <property type="entry name" value="Diphthine_MTase"/>
</dbReference>
<dbReference type="EMBL" id="KZ678407">
    <property type="protein sequence ID" value="PSR92326.1"/>
    <property type="molecule type" value="Genomic_DNA"/>
</dbReference>
<accession>A0A2T3ADD5</accession>
<comment type="pathway">
    <text evidence="3">Protein modification.</text>
</comment>
<sequence>MEASEGEAIASLQSLILDLPPSCIEVCPAHPTYFVVGTYYLERGADNQTEEVRPSGDDDEEKADADSSEAKAASPQSRNGSVIVFRLEDGKVHLLQTIAQPSAVFDLHFQPQQDTSDVFATVSSTGSISFFRLSPPSHVVDSTEEGRKNVATTISTLRIPDMDEDVLFTYFTWHPTIRGLMSITTASGNILLVQVNDEYQGVRVLNSCVLQHSLEAWVVAFSPPSAAAASSSSSPMREQEPYTLFSGGDDSALKYLTLNLPSPHPQEENTDDDDDDDDAEQELTPPFPAVTLKDHTAGVTAILPLSLLIPSTSTGPSPNSTPVALPHLLLTGSYDDTIRLFLIHPLHITYGMRKASLLAEKNLGGGVWRLSVVGTPSVTTTTKVTTAQADAAAETIILNWQVIILASCMHAGTRILRIRGSFEYSEGEATNETTSTAEIEVLARFEEHKSMNYGSDWSRVESNLYLSGTARRDNEKADDHSNRENEVVCVSTSFYDRLLCVWKFKIPE</sequence>
<dbReference type="Proteomes" id="UP000241462">
    <property type="component" value="Unassembled WGS sequence"/>
</dbReference>
<dbReference type="InterPro" id="IPR036322">
    <property type="entry name" value="WD40_repeat_dom_sf"/>
</dbReference>
<evidence type="ECO:0000256" key="4">
    <source>
        <dbReference type="SAM" id="MobiDB-lite"/>
    </source>
</evidence>
<keyword evidence="1" id="KW-0853">WD repeat</keyword>
<dbReference type="OrthoDB" id="1930760at2759"/>
<feature type="region of interest" description="Disordered" evidence="4">
    <location>
        <begin position="46"/>
        <end position="76"/>
    </location>
</feature>
<dbReference type="GO" id="GO:0005737">
    <property type="term" value="C:cytoplasm"/>
    <property type="evidence" value="ECO:0007669"/>
    <property type="project" value="TreeGrafter"/>
</dbReference>
<dbReference type="GO" id="GO:0017183">
    <property type="term" value="P:protein histidyl modification to diphthamide"/>
    <property type="evidence" value="ECO:0007669"/>
    <property type="project" value="TreeGrafter"/>
</dbReference>
<keyword evidence="6" id="KW-1185">Reference proteome</keyword>
<dbReference type="SUPFAM" id="SSF50978">
    <property type="entry name" value="WD40 repeat-like"/>
    <property type="match status" value="1"/>
</dbReference>